<gene>
    <name evidence="7" type="ORF">HERI1096_LOCUS40941</name>
</gene>
<evidence type="ECO:0000256" key="5">
    <source>
        <dbReference type="ARBA" id="ARBA00023136"/>
    </source>
</evidence>
<feature type="transmembrane region" description="Helical" evidence="6">
    <location>
        <begin position="6"/>
        <end position="27"/>
    </location>
</feature>
<dbReference type="InterPro" id="IPR023171">
    <property type="entry name" value="Na/H_antiporter_dom_sf"/>
</dbReference>
<evidence type="ECO:0008006" key="8">
    <source>
        <dbReference type="Google" id="ProtNLM"/>
    </source>
</evidence>
<evidence type="ECO:0000256" key="3">
    <source>
        <dbReference type="ARBA" id="ARBA00022692"/>
    </source>
</evidence>
<keyword evidence="2" id="KW-1003">Cell membrane</keyword>
<dbReference type="PANTHER" id="PTHR30341:SF0">
    <property type="entry name" value="NA(+)_H(+) ANTIPORTER NHAA"/>
    <property type="match status" value="1"/>
</dbReference>
<dbReference type="Gene3D" id="1.20.1530.10">
    <property type="entry name" value="Na+/H+ antiporter like domain"/>
    <property type="match status" value="1"/>
</dbReference>
<keyword evidence="4 6" id="KW-1133">Transmembrane helix</keyword>
<dbReference type="GO" id="GO:0006885">
    <property type="term" value="P:regulation of pH"/>
    <property type="evidence" value="ECO:0007669"/>
    <property type="project" value="InterPro"/>
</dbReference>
<dbReference type="EMBL" id="HBHX01073923">
    <property type="protein sequence ID" value="CAE0155029.1"/>
    <property type="molecule type" value="Transcribed_RNA"/>
</dbReference>
<evidence type="ECO:0000256" key="4">
    <source>
        <dbReference type="ARBA" id="ARBA00022989"/>
    </source>
</evidence>
<feature type="transmembrane region" description="Helical" evidence="6">
    <location>
        <begin position="141"/>
        <end position="174"/>
    </location>
</feature>
<dbReference type="InterPro" id="IPR004670">
    <property type="entry name" value="NhaA"/>
</dbReference>
<feature type="transmembrane region" description="Helical" evidence="6">
    <location>
        <begin position="97"/>
        <end position="120"/>
    </location>
</feature>
<evidence type="ECO:0000313" key="7">
    <source>
        <dbReference type="EMBL" id="CAE0155029.1"/>
    </source>
</evidence>
<name>A0A7S3C5P9_9EUKA</name>
<accession>A0A7S3C5P9</accession>
<dbReference type="GO" id="GO:0015385">
    <property type="term" value="F:sodium:proton antiporter activity"/>
    <property type="evidence" value="ECO:0007669"/>
    <property type="project" value="TreeGrafter"/>
</dbReference>
<dbReference type="AlphaFoldDB" id="A0A7S3C5P9"/>
<reference evidence="7" key="1">
    <citation type="submission" date="2021-01" db="EMBL/GenBank/DDBJ databases">
        <authorList>
            <person name="Corre E."/>
            <person name="Pelletier E."/>
            <person name="Niang G."/>
            <person name="Scheremetjew M."/>
            <person name="Finn R."/>
            <person name="Kale V."/>
            <person name="Holt S."/>
            <person name="Cochrane G."/>
            <person name="Meng A."/>
            <person name="Brown T."/>
            <person name="Cohen L."/>
        </authorList>
    </citation>
    <scope>NUCLEOTIDE SEQUENCE</scope>
    <source>
        <strain evidence="7">CCMP281</strain>
    </source>
</reference>
<organism evidence="7">
    <name type="scientific">Haptolina ericina</name>
    <dbReference type="NCBI Taxonomy" id="156174"/>
    <lineage>
        <taxon>Eukaryota</taxon>
        <taxon>Haptista</taxon>
        <taxon>Haptophyta</taxon>
        <taxon>Prymnesiophyceae</taxon>
        <taxon>Prymnesiales</taxon>
        <taxon>Prymnesiaceae</taxon>
        <taxon>Haptolina</taxon>
    </lineage>
</organism>
<dbReference type="Pfam" id="PF06965">
    <property type="entry name" value="Na_H_antiport_1"/>
    <property type="match status" value="1"/>
</dbReference>
<comment type="subcellular location">
    <subcellularLocation>
        <location evidence="1">Cell inner membrane</location>
        <topology evidence="1">Multi-pass membrane protein</topology>
    </subcellularLocation>
</comment>
<protein>
    <recommendedName>
        <fullName evidence="8">Na+/H+ antiporter NhaA</fullName>
    </recommendedName>
</protein>
<sequence length="279" mass="27955">MVGGTMAAITVPMATDIAFAMAIYGFFRTRMPASASAFLLTLATVDDLGAIIVLATCFAGHISVPFLASAAAVTGALTLIGNKKVSNLPTFTIGGALLWWCLLCSGVNADIAGVITGLCISTGAEIKRDDGTSQSFAETIISYLSPLSTFGIMPLFALANTAVVLGGAAAAAAFAPAYGIGLGLLLGKPVGIAAFTLLAVKLGLATLPKGMTKRHVGIVGMLGGIGFTMCLLLTEVSLPASLQTIPKLAVLISSGVAAALGALAMSLLPKQTPTQPAAA</sequence>
<dbReference type="GO" id="GO:0005886">
    <property type="term" value="C:plasma membrane"/>
    <property type="evidence" value="ECO:0007669"/>
    <property type="project" value="UniProtKB-SubCell"/>
</dbReference>
<dbReference type="PANTHER" id="PTHR30341">
    <property type="entry name" value="SODIUM ION/PROTON ANTIPORTER NHAA-RELATED"/>
    <property type="match status" value="1"/>
</dbReference>
<evidence type="ECO:0000256" key="1">
    <source>
        <dbReference type="ARBA" id="ARBA00004429"/>
    </source>
</evidence>
<evidence type="ECO:0000256" key="6">
    <source>
        <dbReference type="SAM" id="Phobius"/>
    </source>
</evidence>
<evidence type="ECO:0000256" key="2">
    <source>
        <dbReference type="ARBA" id="ARBA00022475"/>
    </source>
</evidence>
<keyword evidence="5 6" id="KW-0472">Membrane</keyword>
<proteinExistence type="predicted"/>
<feature type="transmembrane region" description="Helical" evidence="6">
    <location>
        <begin position="180"/>
        <end position="204"/>
    </location>
</feature>
<feature type="transmembrane region" description="Helical" evidence="6">
    <location>
        <begin position="248"/>
        <end position="268"/>
    </location>
</feature>
<feature type="transmembrane region" description="Helical" evidence="6">
    <location>
        <begin position="48"/>
        <end position="77"/>
    </location>
</feature>
<feature type="transmembrane region" description="Helical" evidence="6">
    <location>
        <begin position="216"/>
        <end position="236"/>
    </location>
</feature>
<keyword evidence="3 6" id="KW-0812">Transmembrane</keyword>